<proteinExistence type="predicted"/>
<gene>
    <name evidence="1" type="ORF">BO66DRAFT_438143</name>
</gene>
<evidence type="ECO:0000313" key="1">
    <source>
        <dbReference type="EMBL" id="RAH70515.1"/>
    </source>
</evidence>
<dbReference type="Proteomes" id="UP000249661">
    <property type="component" value="Unassembled WGS sequence"/>
</dbReference>
<keyword evidence="2" id="KW-1185">Reference proteome</keyword>
<sequence length="334" mass="37985">MSRIPDLLGTGYLLPVPEYSFTEEQSKELKHLLQCHESAITTIDFCMDELCGALKHAKVQLNQIEEQREDLDSLEDSIEQLRFRPEHKTSTLWAGTLQDHFFPRMFGVSPSDERHDWDAPSASVPIPAGFLTLMTQTSLVEPKQSDKIPSSALEWTLHRIAFEVNLVHGINACMTYVQSRTALTYDLRWPRARLSGVPDFTVISRLRNRCPRVRFVIVERDTPMSWAPDTELLAYLFMVHKTRRDACETNPVVYGLATHGDTMAFYRFEYPGKASIFAGVKPYKGAGFGHDIVTILWKIFIESRHVERHPWGLGSDGDSSGTEGGSDEHVRMKE</sequence>
<evidence type="ECO:0000313" key="2">
    <source>
        <dbReference type="Proteomes" id="UP000249661"/>
    </source>
</evidence>
<accession>A0ACD1HA50</accession>
<dbReference type="EMBL" id="KZ824954">
    <property type="protein sequence ID" value="RAH70515.1"/>
    <property type="molecule type" value="Genomic_DNA"/>
</dbReference>
<name>A0ACD1HA50_9EURO</name>
<organism evidence="1 2">
    <name type="scientific">Aspergillus aculeatinus CBS 121060</name>
    <dbReference type="NCBI Taxonomy" id="1448322"/>
    <lineage>
        <taxon>Eukaryota</taxon>
        <taxon>Fungi</taxon>
        <taxon>Dikarya</taxon>
        <taxon>Ascomycota</taxon>
        <taxon>Pezizomycotina</taxon>
        <taxon>Eurotiomycetes</taxon>
        <taxon>Eurotiomycetidae</taxon>
        <taxon>Eurotiales</taxon>
        <taxon>Aspergillaceae</taxon>
        <taxon>Aspergillus</taxon>
        <taxon>Aspergillus subgen. Circumdati</taxon>
    </lineage>
</organism>
<reference evidence="1" key="1">
    <citation type="submission" date="2018-02" db="EMBL/GenBank/DDBJ databases">
        <title>The genomes of Aspergillus section Nigri reveals drivers in fungal speciation.</title>
        <authorList>
            <consortium name="DOE Joint Genome Institute"/>
            <person name="Vesth T.C."/>
            <person name="Nybo J."/>
            <person name="Theobald S."/>
            <person name="Brandl J."/>
            <person name="Frisvad J.C."/>
            <person name="Nielsen K.F."/>
            <person name="Lyhne E.K."/>
            <person name="Kogle M.E."/>
            <person name="Kuo A."/>
            <person name="Riley R."/>
            <person name="Clum A."/>
            <person name="Nolan M."/>
            <person name="Lipzen A."/>
            <person name="Salamov A."/>
            <person name="Henrissat B."/>
            <person name="Wiebenga A."/>
            <person name="De vries R.P."/>
            <person name="Grigoriev I.V."/>
            <person name="Mortensen U.H."/>
            <person name="Andersen M.R."/>
            <person name="Baker S.E."/>
        </authorList>
    </citation>
    <scope>NUCLEOTIDE SEQUENCE</scope>
    <source>
        <strain evidence="1">CBS 121060</strain>
    </source>
</reference>
<protein>
    <submittedName>
        <fullName evidence="1">Uncharacterized protein</fullName>
    </submittedName>
</protein>